<dbReference type="EMBL" id="CP025611">
    <property type="protein sequence ID" value="AUN31258.1"/>
    <property type="molecule type" value="Genomic_DNA"/>
</dbReference>
<name>A0A2K9NDR1_9PROT</name>
<dbReference type="AlphaFoldDB" id="A0A2K9NDR1"/>
<accession>A0A2K9NDR1</accession>
<gene>
    <name evidence="1" type="ORF">C0V82_14200</name>
</gene>
<sequence>MRNEVIAFRVAAANASPAGILSAYTKLETAIAIAKADRTTFDADTAAKLDQLAASAERARMQGGPDAAFELAAQARMLEILLTEAH</sequence>
<proteinExistence type="predicted"/>
<dbReference type="Proteomes" id="UP000234752">
    <property type="component" value="Chromosome eg_1"/>
</dbReference>
<evidence type="ECO:0000313" key="2">
    <source>
        <dbReference type="Proteomes" id="UP000234752"/>
    </source>
</evidence>
<protein>
    <submittedName>
        <fullName evidence="1">Uncharacterized protein</fullName>
    </submittedName>
</protein>
<organism evidence="1 2">
    <name type="scientific">Niveispirillum cyanobacteriorum</name>
    <dbReference type="NCBI Taxonomy" id="1612173"/>
    <lineage>
        <taxon>Bacteria</taxon>
        <taxon>Pseudomonadati</taxon>
        <taxon>Pseudomonadota</taxon>
        <taxon>Alphaproteobacteria</taxon>
        <taxon>Rhodospirillales</taxon>
        <taxon>Azospirillaceae</taxon>
        <taxon>Niveispirillum</taxon>
    </lineage>
</organism>
<keyword evidence="2" id="KW-1185">Reference proteome</keyword>
<evidence type="ECO:0000313" key="1">
    <source>
        <dbReference type="EMBL" id="AUN31258.1"/>
    </source>
</evidence>
<reference evidence="1 2" key="1">
    <citation type="submission" date="2017-12" db="EMBL/GenBank/DDBJ databases">
        <title>Genomes of bacteria within cyanobacterial aggregates.</title>
        <authorList>
            <person name="Cai H."/>
        </authorList>
    </citation>
    <scope>NUCLEOTIDE SEQUENCE [LARGE SCALE GENOMIC DNA]</scope>
    <source>
        <strain evidence="1 2">TH16</strain>
    </source>
</reference>
<dbReference type="KEGG" id="ncb:C0V82_14200"/>